<dbReference type="EMBL" id="CACRSM010000001">
    <property type="protein sequence ID" value="VYS73083.1"/>
    <property type="molecule type" value="Genomic_DNA"/>
</dbReference>
<sequence length="244" mass="26268">MAACGSGSTTGDGSEPSFEKTVFFSTAPNDKLRDLSSVSPQPEGKETFSAEDSKLYLGSYSLRFDGTSKSVMAYTDQGSFQFTLLGASKLPQTTNDGKSIIKIDYKFENRSTGAKESPDNALRWVFYASTSPLPGTDEAKALLAGSGDRNDVPIFKLSDVDAQLLKAPDSGQFTSDDPQVKDAQEPQGYSGYQTENKQKTYSSLFVAQGDPNSTKFSLAMCTNGKGLTPDIYCQTVQPLEATIK</sequence>
<dbReference type="AlphaFoldDB" id="A0A6N2QWY5"/>
<evidence type="ECO:0000313" key="2">
    <source>
        <dbReference type="EMBL" id="VYS73083.1"/>
    </source>
</evidence>
<evidence type="ECO:0000256" key="1">
    <source>
        <dbReference type="SAM" id="MobiDB-lite"/>
    </source>
</evidence>
<organism evidence="2">
    <name type="scientific">Schaalia odontolytica</name>
    <dbReference type="NCBI Taxonomy" id="1660"/>
    <lineage>
        <taxon>Bacteria</taxon>
        <taxon>Bacillati</taxon>
        <taxon>Actinomycetota</taxon>
        <taxon>Actinomycetes</taxon>
        <taxon>Actinomycetales</taxon>
        <taxon>Actinomycetaceae</taxon>
        <taxon>Schaalia</taxon>
    </lineage>
</organism>
<proteinExistence type="predicted"/>
<feature type="region of interest" description="Disordered" evidence="1">
    <location>
        <begin position="1"/>
        <end position="20"/>
    </location>
</feature>
<feature type="compositionally biased region" description="Polar residues" evidence="1">
    <location>
        <begin position="1"/>
        <end position="12"/>
    </location>
</feature>
<protein>
    <submittedName>
        <fullName evidence="2">Uncharacterized protein</fullName>
    </submittedName>
</protein>
<feature type="region of interest" description="Disordered" evidence="1">
    <location>
        <begin position="168"/>
        <end position="194"/>
    </location>
</feature>
<name>A0A6N2QWY5_9ACTO</name>
<accession>A0A6N2QWY5</accession>
<gene>
    <name evidence="2" type="ORF">AOLFYP35_00064</name>
</gene>
<reference evidence="2" key="1">
    <citation type="submission" date="2019-11" db="EMBL/GenBank/DDBJ databases">
        <authorList>
            <person name="Feng L."/>
        </authorList>
    </citation>
    <scope>NUCLEOTIDE SEQUENCE</scope>
    <source>
        <strain evidence="2">AodontolyticusLFYP35</strain>
    </source>
</reference>